<proteinExistence type="predicted"/>
<keyword evidence="2" id="KW-1185">Reference proteome</keyword>
<gene>
    <name evidence="1" type="ORF">MYCIT1_LOCUS33363</name>
</gene>
<organism evidence="1 2">
    <name type="scientific">Mycena citricolor</name>
    <dbReference type="NCBI Taxonomy" id="2018698"/>
    <lineage>
        <taxon>Eukaryota</taxon>
        <taxon>Fungi</taxon>
        <taxon>Dikarya</taxon>
        <taxon>Basidiomycota</taxon>
        <taxon>Agaricomycotina</taxon>
        <taxon>Agaricomycetes</taxon>
        <taxon>Agaricomycetidae</taxon>
        <taxon>Agaricales</taxon>
        <taxon>Marasmiineae</taxon>
        <taxon>Mycenaceae</taxon>
        <taxon>Mycena</taxon>
    </lineage>
</organism>
<evidence type="ECO:0000313" key="2">
    <source>
        <dbReference type="Proteomes" id="UP001295794"/>
    </source>
</evidence>
<dbReference type="AlphaFoldDB" id="A0AAD2HWE8"/>
<name>A0AAD2HWE8_9AGAR</name>
<reference evidence="1" key="1">
    <citation type="submission" date="2023-11" db="EMBL/GenBank/DDBJ databases">
        <authorList>
            <person name="De Vega J J."/>
            <person name="De Vega J J."/>
        </authorList>
    </citation>
    <scope>NUCLEOTIDE SEQUENCE</scope>
</reference>
<evidence type="ECO:0000313" key="1">
    <source>
        <dbReference type="EMBL" id="CAK5281973.1"/>
    </source>
</evidence>
<accession>A0AAD2HWE8</accession>
<comment type="caution">
    <text evidence="1">The sequence shown here is derived from an EMBL/GenBank/DDBJ whole genome shotgun (WGS) entry which is preliminary data.</text>
</comment>
<protein>
    <submittedName>
        <fullName evidence="1">Uncharacterized protein</fullName>
    </submittedName>
</protein>
<sequence>MGRPIIIDHLETCPEEISRVPYRCIFVPWARYHKCCTSQRDVRDRISETLSDI</sequence>
<dbReference type="Proteomes" id="UP001295794">
    <property type="component" value="Unassembled WGS sequence"/>
</dbReference>
<dbReference type="EMBL" id="CAVNYO010000444">
    <property type="protein sequence ID" value="CAK5281973.1"/>
    <property type="molecule type" value="Genomic_DNA"/>
</dbReference>